<evidence type="ECO:0000313" key="6">
    <source>
        <dbReference type="EMBL" id="KPQ43813.1"/>
    </source>
</evidence>
<dbReference type="Proteomes" id="UP000050360">
    <property type="component" value="Unassembled WGS sequence"/>
</dbReference>
<comment type="caution">
    <text evidence="6">The sequence shown here is derived from an EMBL/GenBank/DDBJ whole genome shotgun (WGS) entry which is preliminary data.</text>
</comment>
<dbReference type="PANTHER" id="PTHR43788">
    <property type="entry name" value="DNA2/NAM7 HELICASE FAMILY MEMBER"/>
    <property type="match status" value="1"/>
</dbReference>
<gene>
    <name evidence="6" type="ORF">MPEBLZ_01594</name>
</gene>
<feature type="domain" description="DNA2/NAM7 helicase-like C-terminal" evidence="5">
    <location>
        <begin position="2"/>
        <end position="55"/>
    </location>
</feature>
<evidence type="ECO:0000259" key="5">
    <source>
        <dbReference type="Pfam" id="PF13087"/>
    </source>
</evidence>
<evidence type="ECO:0000256" key="3">
    <source>
        <dbReference type="ARBA" id="ARBA00022806"/>
    </source>
</evidence>
<evidence type="ECO:0000256" key="2">
    <source>
        <dbReference type="ARBA" id="ARBA00022801"/>
    </source>
</evidence>
<name>A0A0P8CKZ3_9EURY</name>
<keyword evidence="4" id="KW-0067">ATP-binding</keyword>
<evidence type="ECO:0000256" key="1">
    <source>
        <dbReference type="ARBA" id="ARBA00022741"/>
    </source>
</evidence>
<reference evidence="6 7" key="1">
    <citation type="submission" date="2015-09" db="EMBL/GenBank/DDBJ databases">
        <title>A metagenomics-based metabolic model of nitrate-dependent anaerobic oxidation of methane by Methanoperedens-like archaea.</title>
        <authorList>
            <person name="Arshad A."/>
            <person name="Speth D.R."/>
            <person name="De Graaf R.M."/>
            <person name="Op Den Camp H.J."/>
            <person name="Jetten M.S."/>
            <person name="Welte C.U."/>
        </authorList>
    </citation>
    <scope>NUCLEOTIDE SEQUENCE [LARGE SCALE GENOMIC DNA]</scope>
</reference>
<organism evidence="6 7">
    <name type="scientific">Candidatus Methanoperedens nitratireducens</name>
    <dbReference type="NCBI Taxonomy" id="1392998"/>
    <lineage>
        <taxon>Archaea</taxon>
        <taxon>Methanobacteriati</taxon>
        <taxon>Methanobacteriota</taxon>
        <taxon>Stenosarchaea group</taxon>
        <taxon>Methanomicrobia</taxon>
        <taxon>Methanosarcinales</taxon>
        <taxon>ANME-2 cluster</taxon>
        <taxon>Candidatus Methanoperedentaceae</taxon>
        <taxon>Candidatus Methanoperedens</taxon>
    </lineage>
</organism>
<dbReference type="GO" id="GO:0043139">
    <property type="term" value="F:5'-3' DNA helicase activity"/>
    <property type="evidence" value="ECO:0007669"/>
    <property type="project" value="TreeGrafter"/>
</dbReference>
<keyword evidence="1" id="KW-0547">Nucleotide-binding</keyword>
<dbReference type="InterPro" id="IPR027417">
    <property type="entry name" value="P-loop_NTPase"/>
</dbReference>
<evidence type="ECO:0000256" key="4">
    <source>
        <dbReference type="ARBA" id="ARBA00022840"/>
    </source>
</evidence>
<sequence>MGTVDSFQGDENDIVIFDITRDNLKGAIGFMKDSNRLNVAVSRARKKLIVVGNRKSLGNHVKNQVFLKFLRAVDKSIVVIPAPDITDEEIFLPCNAENMPEATNMRVSVISSH</sequence>
<dbReference type="SUPFAM" id="SSF52540">
    <property type="entry name" value="P-loop containing nucleoside triphosphate hydrolases"/>
    <property type="match status" value="1"/>
</dbReference>
<dbReference type="CDD" id="cd18808">
    <property type="entry name" value="SF1_C_Upf1"/>
    <property type="match status" value="1"/>
</dbReference>
<dbReference type="GO" id="GO:0016787">
    <property type="term" value="F:hydrolase activity"/>
    <property type="evidence" value="ECO:0007669"/>
    <property type="project" value="UniProtKB-KW"/>
</dbReference>
<proteinExistence type="predicted"/>
<dbReference type="Gene3D" id="3.40.50.300">
    <property type="entry name" value="P-loop containing nucleotide triphosphate hydrolases"/>
    <property type="match status" value="1"/>
</dbReference>
<dbReference type="InterPro" id="IPR047187">
    <property type="entry name" value="SF1_C_Upf1"/>
</dbReference>
<dbReference type="PANTHER" id="PTHR43788:SF8">
    <property type="entry name" value="DNA-BINDING PROTEIN SMUBP-2"/>
    <property type="match status" value="1"/>
</dbReference>
<dbReference type="Pfam" id="PF13087">
    <property type="entry name" value="AAA_12"/>
    <property type="match status" value="1"/>
</dbReference>
<accession>A0A0P8CKZ3</accession>
<dbReference type="InterPro" id="IPR041679">
    <property type="entry name" value="DNA2/NAM7-like_C"/>
</dbReference>
<dbReference type="GO" id="GO:0005524">
    <property type="term" value="F:ATP binding"/>
    <property type="evidence" value="ECO:0007669"/>
    <property type="project" value="UniProtKB-KW"/>
</dbReference>
<keyword evidence="2" id="KW-0378">Hydrolase</keyword>
<evidence type="ECO:0000313" key="7">
    <source>
        <dbReference type="Proteomes" id="UP000050360"/>
    </source>
</evidence>
<dbReference type="EMBL" id="LKCM01000125">
    <property type="protein sequence ID" value="KPQ43813.1"/>
    <property type="molecule type" value="Genomic_DNA"/>
</dbReference>
<dbReference type="AlphaFoldDB" id="A0A0P8CKZ3"/>
<dbReference type="InterPro" id="IPR050534">
    <property type="entry name" value="Coronavir_polyprotein_1ab"/>
</dbReference>
<protein>
    <recommendedName>
        <fullName evidence="5">DNA2/NAM7 helicase-like C-terminal domain-containing protein</fullName>
    </recommendedName>
</protein>
<keyword evidence="3" id="KW-0347">Helicase</keyword>